<gene>
    <name evidence="1" type="ORF">FNL38_106337</name>
</gene>
<evidence type="ECO:0008006" key="2">
    <source>
        <dbReference type="Google" id="ProtNLM"/>
    </source>
</evidence>
<dbReference type="SUPFAM" id="SSF55961">
    <property type="entry name" value="Bet v1-like"/>
    <property type="match status" value="1"/>
</dbReference>
<dbReference type="AlphaFoldDB" id="A0A652YLS5"/>
<dbReference type="InterPro" id="IPR023393">
    <property type="entry name" value="START-like_dom_sf"/>
</dbReference>
<name>A0A652YLS5_NOCGL</name>
<evidence type="ECO:0000313" key="1">
    <source>
        <dbReference type="EMBL" id="TYQ02517.1"/>
    </source>
</evidence>
<dbReference type="Gene3D" id="3.30.530.20">
    <property type="match status" value="1"/>
</dbReference>
<sequence>MPDELIVRRVIGAPTSSIFAALANPEVQATIDGSDMLRGAIDPKPLNGVGDTFTMQMYQPALGEYVMENTVFVYRVNEEIGWIPNRQGMKPRGTRWSWRLDVVSEGSTGLTQVYDWSGVKDAEFRQAAQFPRVTEEQIAATMNRLADHLGVPVEEWQEKSEQN</sequence>
<reference evidence="1" key="1">
    <citation type="submission" date="2019-07" db="EMBL/GenBank/DDBJ databases">
        <title>Genomic Encyclopedia of Type Strains, Phase IV (KMG-IV): sequencing the most valuable type-strain genomes for metagenomic binning, comparative biology and taxonomic classification.</title>
        <authorList>
            <person name="Goeker M."/>
        </authorList>
    </citation>
    <scope>NUCLEOTIDE SEQUENCE</scope>
    <source>
        <strain evidence="1">DSM 44596</strain>
    </source>
</reference>
<dbReference type="EMBL" id="VNIQ01000006">
    <property type="protein sequence ID" value="TYQ02517.1"/>
    <property type="molecule type" value="Genomic_DNA"/>
</dbReference>
<accession>A0A652YLS5</accession>
<organism evidence="1">
    <name type="scientific">Nocardia globerula</name>
    <dbReference type="NCBI Taxonomy" id="1818"/>
    <lineage>
        <taxon>Bacteria</taxon>
        <taxon>Bacillati</taxon>
        <taxon>Actinomycetota</taxon>
        <taxon>Actinomycetes</taxon>
        <taxon>Mycobacteriales</taxon>
        <taxon>Nocardiaceae</taxon>
        <taxon>Nocardia</taxon>
    </lineage>
</organism>
<proteinExistence type="predicted"/>
<protein>
    <recommendedName>
        <fullName evidence="2">Polyketide cyclase/dehydrase/lipid transport protein</fullName>
    </recommendedName>
</protein>
<comment type="caution">
    <text evidence="1">The sequence shown here is derived from an EMBL/GenBank/DDBJ whole genome shotgun (WGS) entry which is preliminary data.</text>
</comment>